<accession>A0ABP0HYW3</accession>
<evidence type="ECO:0000313" key="2">
    <source>
        <dbReference type="Proteomes" id="UP001642464"/>
    </source>
</evidence>
<name>A0ABP0HYW3_9DINO</name>
<proteinExistence type="predicted"/>
<organism evidence="1 2">
    <name type="scientific">Durusdinium trenchii</name>
    <dbReference type="NCBI Taxonomy" id="1381693"/>
    <lineage>
        <taxon>Eukaryota</taxon>
        <taxon>Sar</taxon>
        <taxon>Alveolata</taxon>
        <taxon>Dinophyceae</taxon>
        <taxon>Suessiales</taxon>
        <taxon>Symbiodiniaceae</taxon>
        <taxon>Durusdinium</taxon>
    </lineage>
</organism>
<protein>
    <submittedName>
        <fullName evidence="1">Uncharacterized protein</fullName>
    </submittedName>
</protein>
<keyword evidence="2" id="KW-1185">Reference proteome</keyword>
<evidence type="ECO:0000313" key="1">
    <source>
        <dbReference type="EMBL" id="CAK8994279.1"/>
    </source>
</evidence>
<sequence length="140" mass="15245">MFRCSFVTTPADLAHTDLGQNIPEDPTERVEKAGALLENLGRSLQTVRDNANELANAGAVLAERGDRLADVASYLREAQAHSGKMQGNIKEILELVKGMQNHPETESSVNWCMCLMVPPWQSGAKGPLGSRGFDNLHAFL</sequence>
<dbReference type="Proteomes" id="UP001642464">
    <property type="component" value="Unassembled WGS sequence"/>
</dbReference>
<reference evidence="1 2" key="1">
    <citation type="submission" date="2024-02" db="EMBL/GenBank/DDBJ databases">
        <authorList>
            <person name="Chen Y."/>
            <person name="Shah S."/>
            <person name="Dougan E. K."/>
            <person name="Thang M."/>
            <person name="Chan C."/>
        </authorList>
    </citation>
    <scope>NUCLEOTIDE SEQUENCE [LARGE SCALE GENOMIC DNA]</scope>
</reference>
<dbReference type="EMBL" id="CAXAMM010002002">
    <property type="protein sequence ID" value="CAK8994279.1"/>
    <property type="molecule type" value="Genomic_DNA"/>
</dbReference>
<comment type="caution">
    <text evidence="1">The sequence shown here is derived from an EMBL/GenBank/DDBJ whole genome shotgun (WGS) entry which is preliminary data.</text>
</comment>
<gene>
    <name evidence="1" type="ORF">SCF082_LOCUS3864</name>
</gene>